<dbReference type="STRING" id="984485.A0A1E4RFJ6"/>
<dbReference type="InterPro" id="IPR059023">
    <property type="entry name" value="RNA_hel_CTD"/>
</dbReference>
<dbReference type="InterPro" id="IPR001650">
    <property type="entry name" value="Helicase_C-like"/>
</dbReference>
<dbReference type="GO" id="GO:0004386">
    <property type="term" value="F:helicase activity"/>
    <property type="evidence" value="ECO:0007669"/>
    <property type="project" value="UniProtKB-KW"/>
</dbReference>
<dbReference type="InterPro" id="IPR014001">
    <property type="entry name" value="Helicase_ATP-bd"/>
</dbReference>
<dbReference type="Gene3D" id="3.40.50.300">
    <property type="entry name" value="P-loop containing nucleotide triphosphate hydrolases"/>
    <property type="match status" value="2"/>
</dbReference>
<feature type="compositionally biased region" description="Polar residues" evidence="5">
    <location>
        <begin position="216"/>
        <end position="225"/>
    </location>
</feature>
<feature type="compositionally biased region" description="Polar residues" evidence="5">
    <location>
        <begin position="535"/>
        <end position="549"/>
    </location>
</feature>
<dbReference type="InterPro" id="IPR027417">
    <property type="entry name" value="P-loop_NTPase"/>
</dbReference>
<dbReference type="InterPro" id="IPR015940">
    <property type="entry name" value="UBA"/>
</dbReference>
<keyword evidence="4" id="KW-0067">ATP-binding</keyword>
<evidence type="ECO:0000256" key="4">
    <source>
        <dbReference type="ARBA" id="ARBA00022840"/>
    </source>
</evidence>
<evidence type="ECO:0000259" key="6">
    <source>
        <dbReference type="PROSITE" id="PS50030"/>
    </source>
</evidence>
<keyword evidence="3" id="KW-0347">Helicase</keyword>
<dbReference type="Proteomes" id="UP000095085">
    <property type="component" value="Unassembled WGS sequence"/>
</dbReference>
<evidence type="ECO:0000256" key="5">
    <source>
        <dbReference type="SAM" id="MobiDB-lite"/>
    </source>
</evidence>
<name>A0A1E4RFJ6_9ASCO</name>
<keyword evidence="11" id="KW-1185">Reference proteome</keyword>
<dbReference type="OrthoDB" id="5600252at2759"/>
<dbReference type="GO" id="GO:0016787">
    <property type="term" value="F:hydrolase activity"/>
    <property type="evidence" value="ECO:0007669"/>
    <property type="project" value="UniProtKB-KW"/>
</dbReference>
<feature type="compositionally biased region" description="Basic and acidic residues" evidence="5">
    <location>
        <begin position="7"/>
        <end position="17"/>
    </location>
</feature>
<evidence type="ECO:0000313" key="10">
    <source>
        <dbReference type="EMBL" id="ODV66001.1"/>
    </source>
</evidence>
<feature type="domain" description="UBA" evidence="6">
    <location>
        <begin position="352"/>
        <end position="389"/>
    </location>
</feature>
<dbReference type="CDD" id="cd17917">
    <property type="entry name" value="DEXHc_RHA-like"/>
    <property type="match status" value="1"/>
</dbReference>
<dbReference type="InterPro" id="IPR056328">
    <property type="entry name" value="DSRM_DHX29"/>
</dbReference>
<reference evidence="11" key="1">
    <citation type="submission" date="2016-05" db="EMBL/GenBank/DDBJ databases">
        <title>Comparative genomics of biotechnologically important yeasts.</title>
        <authorList>
            <consortium name="DOE Joint Genome Institute"/>
            <person name="Riley R."/>
            <person name="Haridas S."/>
            <person name="Wolfe K.H."/>
            <person name="Lopes M.R."/>
            <person name="Hittinger C.T."/>
            <person name="Goker M."/>
            <person name="Salamov A."/>
            <person name="Wisecaver J."/>
            <person name="Long T.M."/>
            <person name="Aerts A.L."/>
            <person name="Barry K."/>
            <person name="Choi C."/>
            <person name="Clum A."/>
            <person name="Coughlan A.Y."/>
            <person name="Deshpande S."/>
            <person name="Douglass A.P."/>
            <person name="Hanson S.J."/>
            <person name="Klenk H.-P."/>
            <person name="Labutti K."/>
            <person name="Lapidus A."/>
            <person name="Lindquist E."/>
            <person name="Lipzen A."/>
            <person name="Meier-Kolthoff J.P."/>
            <person name="Ohm R.A."/>
            <person name="Otillar R.P."/>
            <person name="Pangilinan J."/>
            <person name="Peng Y."/>
            <person name="Rokas A."/>
            <person name="Rosa C.A."/>
            <person name="Scheuner C."/>
            <person name="Sibirny A.A."/>
            <person name="Slot J.C."/>
            <person name="Stielow J.B."/>
            <person name="Sun H."/>
            <person name="Kurtzman C.P."/>
            <person name="Blackwell M."/>
            <person name="Grigoriev I.V."/>
            <person name="Jeffries T.W."/>
        </authorList>
    </citation>
    <scope>NUCLEOTIDE SEQUENCE [LARGE SCALE GENOMIC DNA]</scope>
    <source>
        <strain evidence="11">NRRL Y-1933</strain>
    </source>
</reference>
<dbReference type="PROSITE" id="PS50030">
    <property type="entry name" value="UBA"/>
    <property type="match status" value="1"/>
</dbReference>
<protein>
    <submittedName>
        <fullName evidence="10">p-loop containing nucleoside triphosphate hydrolase protein</fullName>
    </submittedName>
</protein>
<dbReference type="Pfam" id="PF00271">
    <property type="entry name" value="Helicase_C"/>
    <property type="match status" value="1"/>
</dbReference>
<sequence length="1429" mass="162692">MAKKKTKAEEPPAEVKGKSKKKGNQKETEAAEKDDPKKPLRGLAIGENFGWTGKLPATLLHEHCQKQKWNKVIFDMKKTPKGFIGIVNLSWENPKTKEIIHVKMIPDSDLYQPKETTNEARHFVATYALHRLNYMKNMKMLFPIIFRNYWSDLESKRVQILKENKDHHNNIYNPDPFTVVLQQREKKDQMEKARAIKEQNDAKTKKPMINILANKPSASNASQKEGSIEKQKSLSSKTQIDRTTPTFPRKVWDNAPFIDFNSEIRTSIEESIRSHIKWFTENENPSTEQKEYFTQLFKLGFRESHIQESFKYTSTFVDALEWLIFHIPEDDLPQFFSKRDEDSGVALKISKNIQHEYLLKRLAQSGFDEDEVVTTLMECNGDEIETAVKLTHKLCTYDMSFDDVEDGDELWDQEIQGIDAIESHKVNTESNCGRVMLVQLKPQNIAPDLLNLRLYRPKNYPNELPGIQIIVTNTSFKLANYIKLSILKQLLDYLINNNFLGTCIIYPVIEWLEENISRIIEKPGPLVNDKLVSSPNTSQANISSNQRSKTNSKSKTYRLLEDDIERLRISYQEKSALGKMTELKEKRAGLPAWKKKDQLVSVINANKVTVVTGETGSGKSTQIVQFILDDLNSKGNFESSIICTQPRRISTIGLAERISDERLEKIGNEVGYVIRGENKTNLFTRISFVTTGVLLRMLQSFLSSNTNEASIFDKLEYIFIDEVHERSVDSDFLLIILKKIMKRFKNLKIILMSATINTDIFKNFFGTNVNHIHIEGRTFPIKDFYLDSILESLDYTITNNDGESIRPKADSHFFKSGNLNYELIAELCLNIDEDLTSTSNNGSILIFLPGIMEINQCIRTIEKIFKEENKRVWTLPLHSALSSNDQKRVFRDPPKLTRKIVVSTNVAETSITIPDCVAVVDSGRVKSTFYDASLNATKLIESWCSQAEIMQRRGRAGRITNGNCYHLYTEETVQTMLKQPVPEIKRSRLESLYLVVKAMGINKVEDFLNGGLDPPDSSSLAKSKYFLNEIGALTATDKLSNLGKYLSYLPTDLQSGKLLIYGCIFGCLETCLILASISSSGSPFINSYEDRDKIKAKKQKYSKKYGDLIGSVIVYQEYEKLRNEGGKLKEFIKENFLSYLTLKDIASTRVQYISILKDQGFVPFSYQLKNESDCFQNLNRNKENFSLISAIITGSFYPNIARVQLPDPKYFQSSAGAVELDADVRQTKFWIRNDDFMNKLHDGQDLTGTLPATRVFIHPSSLLFSNNDTKADNLVLEQFTNEDGSIDMEKARSSYKADLTPLVPGANSNFLRTSFVVYGSSHHTSKLFIRDITPTTTLSTLLFGGNISYDMSSHVNTGKTSPGLILDGWMPIRTWCKNGVLIKRLRMLVDQTIEQKLANPRHSVKPLDATDSSDDILAVVNKVLQLSNK</sequence>
<gene>
    <name evidence="10" type="ORF">HYPBUDRAFT_112208</name>
</gene>
<feature type="domain" description="Helicase ATP-binding" evidence="8">
    <location>
        <begin position="600"/>
        <end position="774"/>
    </location>
</feature>
<evidence type="ECO:0000313" key="11">
    <source>
        <dbReference type="Proteomes" id="UP000095085"/>
    </source>
</evidence>
<evidence type="ECO:0000259" key="7">
    <source>
        <dbReference type="PROSITE" id="PS50908"/>
    </source>
</evidence>
<dbReference type="Pfam" id="PF07717">
    <property type="entry name" value="OB_NTP_bind"/>
    <property type="match status" value="1"/>
</dbReference>
<dbReference type="SUPFAM" id="SSF54495">
    <property type="entry name" value="UBC-like"/>
    <property type="match status" value="1"/>
</dbReference>
<dbReference type="Pfam" id="PF05773">
    <property type="entry name" value="RWD"/>
    <property type="match status" value="1"/>
</dbReference>
<dbReference type="SMART" id="SM00490">
    <property type="entry name" value="HELICc"/>
    <property type="match status" value="1"/>
</dbReference>
<dbReference type="GO" id="GO:0005524">
    <property type="term" value="F:ATP binding"/>
    <property type="evidence" value="ECO:0007669"/>
    <property type="project" value="UniProtKB-KW"/>
</dbReference>
<dbReference type="Gene3D" id="1.20.120.1080">
    <property type="match status" value="1"/>
</dbReference>
<dbReference type="InterPro" id="IPR007502">
    <property type="entry name" value="Helicase-assoc_dom"/>
</dbReference>
<feature type="region of interest" description="Disordered" evidence="5">
    <location>
        <begin position="214"/>
        <end position="240"/>
    </location>
</feature>
<dbReference type="GO" id="GO:0003723">
    <property type="term" value="F:RNA binding"/>
    <property type="evidence" value="ECO:0007669"/>
    <property type="project" value="TreeGrafter"/>
</dbReference>
<dbReference type="Pfam" id="PF26026">
    <property type="entry name" value="RNA_hel_CTD"/>
    <property type="match status" value="1"/>
</dbReference>
<feature type="domain" description="RWD" evidence="7">
    <location>
        <begin position="413"/>
        <end position="519"/>
    </location>
</feature>
<dbReference type="InterPro" id="IPR011709">
    <property type="entry name" value="DEAD-box_helicase_OB_fold"/>
</dbReference>
<feature type="domain" description="Helicase C-terminal" evidence="9">
    <location>
        <begin position="830"/>
        <end position="1000"/>
    </location>
</feature>
<keyword evidence="1" id="KW-0547">Nucleotide-binding</keyword>
<dbReference type="InterPro" id="IPR056890">
    <property type="entry name" value="UBA_DHX29-like"/>
</dbReference>
<dbReference type="PANTHER" id="PTHR18934">
    <property type="entry name" value="ATP-DEPENDENT RNA HELICASE"/>
    <property type="match status" value="1"/>
</dbReference>
<feature type="region of interest" description="Disordered" evidence="5">
    <location>
        <begin position="535"/>
        <end position="555"/>
    </location>
</feature>
<dbReference type="SUPFAM" id="SSF52540">
    <property type="entry name" value="P-loop containing nucleoside triphosphate hydrolases"/>
    <property type="match status" value="1"/>
</dbReference>
<organism evidence="10 11">
    <name type="scientific">Hyphopichia burtonii NRRL Y-1933</name>
    <dbReference type="NCBI Taxonomy" id="984485"/>
    <lineage>
        <taxon>Eukaryota</taxon>
        <taxon>Fungi</taxon>
        <taxon>Dikarya</taxon>
        <taxon>Ascomycota</taxon>
        <taxon>Saccharomycotina</taxon>
        <taxon>Pichiomycetes</taxon>
        <taxon>Debaryomycetaceae</taxon>
        <taxon>Hyphopichia</taxon>
    </lineage>
</organism>
<dbReference type="SMART" id="SM00487">
    <property type="entry name" value="DEXDc"/>
    <property type="match status" value="1"/>
</dbReference>
<dbReference type="SMART" id="SM00847">
    <property type="entry name" value="HA2"/>
    <property type="match status" value="1"/>
</dbReference>
<evidence type="ECO:0000259" key="8">
    <source>
        <dbReference type="PROSITE" id="PS51192"/>
    </source>
</evidence>
<dbReference type="PROSITE" id="PS50908">
    <property type="entry name" value="RWD"/>
    <property type="match status" value="1"/>
</dbReference>
<dbReference type="InterPro" id="IPR011545">
    <property type="entry name" value="DEAD/DEAH_box_helicase_dom"/>
</dbReference>
<dbReference type="PANTHER" id="PTHR18934:SF267">
    <property type="entry name" value="ATP-DEPENDENT RNA HELICASE YLR419W-RELATED"/>
    <property type="match status" value="1"/>
</dbReference>
<evidence type="ECO:0000256" key="1">
    <source>
        <dbReference type="ARBA" id="ARBA00022741"/>
    </source>
</evidence>
<dbReference type="GeneID" id="30993439"/>
<accession>A0A1E4RFJ6</accession>
<dbReference type="Pfam" id="PF24385">
    <property type="entry name" value="DSRM_DHX29"/>
    <property type="match status" value="1"/>
</dbReference>
<dbReference type="CDD" id="cd18791">
    <property type="entry name" value="SF2_C_RHA"/>
    <property type="match status" value="1"/>
</dbReference>
<dbReference type="PROSITE" id="PS51194">
    <property type="entry name" value="HELICASE_CTER"/>
    <property type="match status" value="1"/>
</dbReference>
<dbReference type="InterPro" id="IPR006575">
    <property type="entry name" value="RWD_dom"/>
</dbReference>
<dbReference type="CDD" id="cd23827">
    <property type="entry name" value="RWD_YLR419W-like"/>
    <property type="match status" value="1"/>
</dbReference>
<dbReference type="InterPro" id="IPR016135">
    <property type="entry name" value="UBQ-conjugating_enzyme/RWD"/>
</dbReference>
<evidence type="ECO:0000256" key="3">
    <source>
        <dbReference type="ARBA" id="ARBA00022806"/>
    </source>
</evidence>
<evidence type="ECO:0000259" key="9">
    <source>
        <dbReference type="PROSITE" id="PS51194"/>
    </source>
</evidence>
<dbReference type="Pfam" id="PF00270">
    <property type="entry name" value="DEAD"/>
    <property type="match status" value="1"/>
</dbReference>
<dbReference type="Pfam" id="PF24899">
    <property type="entry name" value="UBA_DHX29"/>
    <property type="match status" value="1"/>
</dbReference>
<dbReference type="EMBL" id="KV454543">
    <property type="protein sequence ID" value="ODV66001.1"/>
    <property type="molecule type" value="Genomic_DNA"/>
</dbReference>
<dbReference type="Gene3D" id="3.10.110.10">
    <property type="entry name" value="Ubiquitin Conjugating Enzyme"/>
    <property type="match status" value="1"/>
</dbReference>
<dbReference type="RefSeq" id="XP_020075068.1">
    <property type="nucleotide sequence ID" value="XM_020218889.1"/>
</dbReference>
<dbReference type="Pfam" id="PF21010">
    <property type="entry name" value="HA2_C"/>
    <property type="match status" value="1"/>
</dbReference>
<keyword evidence="2 10" id="KW-0378">Hydrolase</keyword>
<feature type="compositionally biased region" description="Basic and acidic residues" evidence="5">
    <location>
        <begin position="24"/>
        <end position="38"/>
    </location>
</feature>
<evidence type="ECO:0000256" key="2">
    <source>
        <dbReference type="ARBA" id="ARBA00022801"/>
    </source>
</evidence>
<proteinExistence type="predicted"/>
<feature type="region of interest" description="Disordered" evidence="5">
    <location>
        <begin position="1"/>
        <end position="41"/>
    </location>
</feature>
<dbReference type="PROSITE" id="PS51192">
    <property type="entry name" value="HELICASE_ATP_BIND_1"/>
    <property type="match status" value="1"/>
</dbReference>